<dbReference type="Pfam" id="PF02145">
    <property type="entry name" value="Rap_GAP"/>
    <property type="match status" value="1"/>
</dbReference>
<dbReference type="PRINTS" id="PR01431">
    <property type="entry name" value="TUBERIN"/>
</dbReference>
<dbReference type="InterPro" id="IPR018515">
    <property type="entry name" value="Tuberin-type_domain"/>
</dbReference>
<dbReference type="Pfam" id="PF11864">
    <property type="entry name" value="DUF3384"/>
    <property type="match status" value="1"/>
</dbReference>
<protein>
    <submittedName>
        <fullName evidence="4">Tuberin isoform X5</fullName>
    </submittedName>
</protein>
<dbReference type="GeneID" id="100197539"/>
<dbReference type="PROSITE" id="PS50085">
    <property type="entry name" value="RAPGAP"/>
    <property type="match status" value="1"/>
</dbReference>
<evidence type="ECO:0000256" key="1">
    <source>
        <dbReference type="ARBA" id="ARBA00022468"/>
    </source>
</evidence>
<dbReference type="Proteomes" id="UP001652625">
    <property type="component" value="Chromosome 12"/>
</dbReference>
<gene>
    <name evidence="4" type="primary">LOC100197539</name>
</gene>
<dbReference type="InterPro" id="IPR003913">
    <property type="entry name" value="Tuberin"/>
</dbReference>
<dbReference type="PANTHER" id="PTHR10063:SF0">
    <property type="entry name" value="TUBERIN"/>
    <property type="match status" value="1"/>
</dbReference>
<name>A0ABM4D525_HYDVU</name>
<dbReference type="InterPro" id="IPR000331">
    <property type="entry name" value="Rap/Ran_GAP_dom"/>
</dbReference>
<evidence type="ECO:0000313" key="4">
    <source>
        <dbReference type="RefSeq" id="XP_065669382.1"/>
    </source>
</evidence>
<dbReference type="InterPro" id="IPR024584">
    <property type="entry name" value="Tuberin_N"/>
</dbReference>
<accession>A0ABM4D525</accession>
<dbReference type="SUPFAM" id="SSF48371">
    <property type="entry name" value="ARM repeat"/>
    <property type="match status" value="1"/>
</dbReference>
<dbReference type="Gene3D" id="3.40.50.11210">
    <property type="entry name" value="Rap/Ran-GAP"/>
    <property type="match status" value="1"/>
</dbReference>
<dbReference type="InterPro" id="IPR016024">
    <property type="entry name" value="ARM-type_fold"/>
</dbReference>
<dbReference type="InterPro" id="IPR035974">
    <property type="entry name" value="Rap/Ran-GAP_sf"/>
</dbReference>
<feature type="domain" description="Rap-GAP" evidence="2">
    <location>
        <begin position="1386"/>
        <end position="1613"/>
    </location>
</feature>
<dbReference type="PANTHER" id="PTHR10063">
    <property type="entry name" value="TUBERIN"/>
    <property type="match status" value="1"/>
</dbReference>
<sequence>MKGRFKSLFVRKSSNSTSASDDKNSKEFFFSNEILEHCFKKQDINKRNSIAHRCRILKELGEIVLTKEIEEHAIEAIWKEIEDLFQPSVNIEGRQTALEFMISLVRGQYKNLGLLRVQFFRLIENHDVNEDLCSRVTLLNCLTDNGKDISYYEQIGTFLLQFMSKALLSEKTNDFLLLLVNVIRFNSSFLDKETICSLVKKTCEFCHVANTELEVESCLSLLDVAVKYGGLPPEGLCPLIVTLCRTVNIKNFSQPSWKLMRSLIGTTFGHTVLNLMCCILEDNNNVTDLTLLRGAVFFIGMSIWGSQRVTSLRYQPLHVLSAFKISLQCANFVVAHEVGVSLLRLVNKFGPSQDLITWDIIMDILEILLKVIENLNGVDSQLLSGNVQSILSAIENLYIKNMMRGSVSRFFSIIESCSEDRPESSIITLLTYYEEQITPNRDDWLELFRRVLDNYLKNDKRTNIRVRVIEMITFVFSHYKHKYEDELIELFLKNYISAVVLEKDNEVRLVISQLLANLLQICSSVQYSALLQVVDELLSSLSNQRENLQDIEIIVGALIKAYKNKLFCPQSMFVVNIFTLLVKHVSLHYLINLPPLIGGNIRCKIFAAILSMRANSNHFVGVADGDTIAKYSAHTIFKSVNKEVAGCGEIWTICCDFQIAFDAILTCLKNELDWSVLEFVLKNLPHQLKNKSLFIYCQCNMNKLCAALSNLINDKTYLNKVQNCPATFGISELRNLIFPILSIVATYHSYLSKEQQFELLKCLEFGLNTVCAKTCVSCLTICTLEMQSVMIRVLPSILVKLSQISATVPMAVPVLQFLSTLKEISCLYANFVEEQYMSVFAMALPYTDLFKYSIYIVTLAHQVIADWFTRCRLAFRKGFVTLIAKALKSNIKTTSDKKDESYTRKCNLHEHMTEVCLDMMARYSFSNHLCQPQRSPVINYLLDKGDSQTWLLSNMLITITTSCGSQEKCLYCSSNKSSIKKIELPMQKKETCNNMQEVFLNIQSISTTPKVINSQVSVNKIPLESIPVVTASSCQQAYDGNQSSCEEEGTEVTPLVVKVAQELVQYQDQVYSPSEQLLFSRQVSKVCTNEKEDNDIDHHYYDDDDDNNDDDEFNVLNKNENKLENEVLQFYIDETQCIKNYIQNESILSPIFSSNYNKMPEIPFIKSDHEKKNPANAKHNRVGECKCVSEGWAEVYIRRPTGNVSWIMRIENNLNLPPCTLSELSLLASSLEGHSLKEKLSYQHSIRQRSSHSRSYSTGSIEIVKSKGSSFTDDVAWSLNQEDNLQELTERFAKAPLTKSMSNPKNVEQGLTAEDTKTFYSRFRAFSAVEPATNDNMNNVQCEERGPNNGISPYFIFLQLFYSTLSCFSDKTPLLLDHSEVIDRAVHILDRIPTFNTHKFGVLFVDRGQEKSEVEILSNEFGSTRYTDFISGLGELVQLHECISNGIFTGGMDCSGADGKFAYTWKDDTTQVIFHVATLMPNKERDSQCYSKKLHIGNNFVTIIYDESKFGYAFGTIKGQMSLAEVLIRPLDNSSNVVTIRIKDNCDAGVMQNHPFIISDQNLPVLVRQLAINTNMAIVTELSEKTTTNAFASNWLERLLQINRIKSKATPQKPSSNYEDARDFVNYT</sequence>
<organism evidence="3 4">
    <name type="scientific">Hydra vulgaris</name>
    <name type="common">Hydra</name>
    <name type="synonym">Hydra attenuata</name>
    <dbReference type="NCBI Taxonomy" id="6087"/>
    <lineage>
        <taxon>Eukaryota</taxon>
        <taxon>Metazoa</taxon>
        <taxon>Cnidaria</taxon>
        <taxon>Hydrozoa</taxon>
        <taxon>Hydroidolina</taxon>
        <taxon>Anthoathecata</taxon>
        <taxon>Aplanulata</taxon>
        <taxon>Hydridae</taxon>
        <taxon>Hydra</taxon>
    </lineage>
</organism>
<dbReference type="Pfam" id="PF03542">
    <property type="entry name" value="Tuberin"/>
    <property type="match status" value="1"/>
</dbReference>
<dbReference type="RefSeq" id="XP_065669382.1">
    <property type="nucleotide sequence ID" value="XM_065813310.1"/>
</dbReference>
<dbReference type="InterPro" id="IPR027107">
    <property type="entry name" value="Tuberin/Ral-act_asu"/>
</dbReference>
<evidence type="ECO:0000259" key="2">
    <source>
        <dbReference type="PROSITE" id="PS50085"/>
    </source>
</evidence>
<keyword evidence="3" id="KW-1185">Reference proteome</keyword>
<keyword evidence="1" id="KW-0343">GTPase activation</keyword>
<proteinExistence type="predicted"/>
<reference evidence="4" key="1">
    <citation type="submission" date="2025-08" db="UniProtKB">
        <authorList>
            <consortium name="RefSeq"/>
        </authorList>
    </citation>
    <scope>IDENTIFICATION</scope>
</reference>
<evidence type="ECO:0000313" key="3">
    <source>
        <dbReference type="Proteomes" id="UP001652625"/>
    </source>
</evidence>
<dbReference type="SUPFAM" id="SSF111347">
    <property type="entry name" value="Rap/Ran-GAP"/>
    <property type="match status" value="1"/>
</dbReference>